<keyword evidence="1" id="KW-0863">Zinc-finger</keyword>
<dbReference type="Gene3D" id="3.30.40.10">
    <property type="entry name" value="Zinc/RING finger domain, C3HC4 (zinc finger)"/>
    <property type="match status" value="1"/>
</dbReference>
<dbReference type="CDD" id="cd20404">
    <property type="entry name" value="Tudor_Agenet_AtEML-like"/>
    <property type="match status" value="1"/>
</dbReference>
<evidence type="ECO:0000256" key="1">
    <source>
        <dbReference type="ARBA" id="ARBA00022771"/>
    </source>
</evidence>
<keyword evidence="2" id="KW-0862">Zinc</keyword>
<proteinExistence type="predicted"/>
<evidence type="ECO:0000313" key="4">
    <source>
        <dbReference type="EMBL" id="GHP07296.1"/>
    </source>
</evidence>
<accession>A0A830HIW0</accession>
<reference evidence="4" key="1">
    <citation type="submission" date="2020-10" db="EMBL/GenBank/DDBJ databases">
        <title>Unveiling of a novel bifunctional photoreceptor, Dualchrome1, isolated from a cosmopolitan green alga.</title>
        <authorList>
            <person name="Suzuki S."/>
            <person name="Kawachi M."/>
        </authorList>
    </citation>
    <scope>NUCLEOTIDE SEQUENCE</scope>
    <source>
        <strain evidence="4">NIES 2893</strain>
    </source>
</reference>
<dbReference type="InterPro" id="IPR013083">
    <property type="entry name" value="Znf_RING/FYVE/PHD"/>
</dbReference>
<dbReference type="OrthoDB" id="200660at2759"/>
<dbReference type="Proteomes" id="UP000660262">
    <property type="component" value="Unassembled WGS sequence"/>
</dbReference>
<keyword evidence="1" id="KW-0479">Metal-binding</keyword>
<protein>
    <recommendedName>
        <fullName evidence="6">PHD-type domain-containing protein</fullName>
    </recommendedName>
</protein>
<evidence type="ECO:0000313" key="5">
    <source>
        <dbReference type="Proteomes" id="UP000660262"/>
    </source>
</evidence>
<dbReference type="SUPFAM" id="SSF57903">
    <property type="entry name" value="FYVE/PHD zinc finger"/>
    <property type="match status" value="1"/>
</dbReference>
<sequence length="317" mass="34803">MAEAHLSDYERARLERIAENHKRMTELNLAFIAATMQQQGGPGAARAPDEAAGRAPKVRVWASEFQEYKLPTAHDEQGNPLPRRKSCHVCTQCVASWRGNFSVPMACTTCPLIFCSRCLFHIRGAEDIETVYDYRIEEHQGNWVCFMCTGTCACQDPKLAGLSRIDRHKCRGWVGVTGGFTPNQLRPTCRGDGGSGGASRARLPKDQEAGPAAADPPEGGTEAPRAEEPGPAAEGGAAPTTPDAPARKPRRPRKASAATPSGEDLVGRRVKCWWDVERCWFFGALESYDPETNEHLVRYQDGDDERIILPDDTVVLL</sequence>
<name>A0A830HIW0_9CHLO</name>
<dbReference type="Gene3D" id="2.30.30.140">
    <property type="match status" value="1"/>
</dbReference>
<feature type="compositionally biased region" description="Low complexity" evidence="3">
    <location>
        <begin position="209"/>
        <end position="244"/>
    </location>
</feature>
<feature type="region of interest" description="Disordered" evidence="3">
    <location>
        <begin position="185"/>
        <end position="262"/>
    </location>
</feature>
<evidence type="ECO:0008006" key="6">
    <source>
        <dbReference type="Google" id="ProtNLM"/>
    </source>
</evidence>
<evidence type="ECO:0000256" key="3">
    <source>
        <dbReference type="SAM" id="MobiDB-lite"/>
    </source>
</evidence>
<gene>
    <name evidence="4" type="ORF">PPROV_000603700</name>
</gene>
<dbReference type="GO" id="GO:0008270">
    <property type="term" value="F:zinc ion binding"/>
    <property type="evidence" value="ECO:0007669"/>
    <property type="project" value="UniProtKB-KW"/>
</dbReference>
<dbReference type="InterPro" id="IPR011011">
    <property type="entry name" value="Znf_FYVE_PHD"/>
</dbReference>
<organism evidence="4 5">
    <name type="scientific">Pycnococcus provasolii</name>
    <dbReference type="NCBI Taxonomy" id="41880"/>
    <lineage>
        <taxon>Eukaryota</taxon>
        <taxon>Viridiplantae</taxon>
        <taxon>Chlorophyta</taxon>
        <taxon>Pseudoscourfieldiophyceae</taxon>
        <taxon>Pseudoscourfieldiales</taxon>
        <taxon>Pycnococcaceae</taxon>
        <taxon>Pycnococcus</taxon>
    </lineage>
</organism>
<dbReference type="AlphaFoldDB" id="A0A830HIW0"/>
<dbReference type="EMBL" id="BNJQ01000016">
    <property type="protein sequence ID" value="GHP07296.1"/>
    <property type="molecule type" value="Genomic_DNA"/>
</dbReference>
<keyword evidence="5" id="KW-1185">Reference proteome</keyword>
<evidence type="ECO:0000256" key="2">
    <source>
        <dbReference type="ARBA" id="ARBA00022833"/>
    </source>
</evidence>
<comment type="caution">
    <text evidence="4">The sequence shown here is derived from an EMBL/GenBank/DDBJ whole genome shotgun (WGS) entry which is preliminary data.</text>
</comment>